<reference evidence="1 2" key="1">
    <citation type="submission" date="2016-10" db="EMBL/GenBank/DDBJ databases">
        <authorList>
            <person name="de Groot N.N."/>
        </authorList>
    </citation>
    <scope>NUCLEOTIDE SEQUENCE [LARGE SCALE GENOMIC DNA]</scope>
    <source>
        <strain evidence="1 2">DSM 44468</strain>
    </source>
</reference>
<dbReference type="RefSeq" id="WP_281245150.1">
    <property type="nucleotide sequence ID" value="NZ_CBDQZW010000010.1"/>
</dbReference>
<proteinExistence type="predicted"/>
<organism evidence="1 2">
    <name type="scientific">Amycolatopsis sacchari</name>
    <dbReference type="NCBI Taxonomy" id="115433"/>
    <lineage>
        <taxon>Bacteria</taxon>
        <taxon>Bacillati</taxon>
        <taxon>Actinomycetota</taxon>
        <taxon>Actinomycetes</taxon>
        <taxon>Pseudonocardiales</taxon>
        <taxon>Pseudonocardiaceae</taxon>
        <taxon>Amycolatopsis</taxon>
    </lineage>
</organism>
<gene>
    <name evidence="1" type="ORF">SAMN05421835_10387</name>
</gene>
<dbReference type="EMBL" id="FORP01000003">
    <property type="protein sequence ID" value="SFJ10459.1"/>
    <property type="molecule type" value="Genomic_DNA"/>
</dbReference>
<evidence type="ECO:0000313" key="1">
    <source>
        <dbReference type="EMBL" id="SFJ10459.1"/>
    </source>
</evidence>
<protein>
    <submittedName>
        <fullName evidence="1">Uncharacterized protein</fullName>
    </submittedName>
</protein>
<evidence type="ECO:0000313" key="2">
    <source>
        <dbReference type="Proteomes" id="UP000199025"/>
    </source>
</evidence>
<dbReference type="Proteomes" id="UP000199025">
    <property type="component" value="Unassembled WGS sequence"/>
</dbReference>
<keyword evidence="2" id="KW-1185">Reference proteome</keyword>
<accession>A0A1I3NMP1</accession>
<name>A0A1I3NMP1_9PSEU</name>
<dbReference type="AlphaFoldDB" id="A0A1I3NMP1"/>
<sequence length="40" mass="4879">MDDEFLRSVRQWLVRAELRRMEQALEQDEPLIPLPRTPQD</sequence>